<keyword evidence="1" id="KW-0812">Transmembrane</keyword>
<feature type="transmembrane region" description="Helical" evidence="1">
    <location>
        <begin position="114"/>
        <end position="137"/>
    </location>
</feature>
<evidence type="ECO:0000313" key="3">
    <source>
        <dbReference type="Proteomes" id="UP000628017"/>
    </source>
</evidence>
<protein>
    <submittedName>
        <fullName evidence="2">Uncharacterized protein</fullName>
    </submittedName>
</protein>
<evidence type="ECO:0000256" key="1">
    <source>
        <dbReference type="SAM" id="Phobius"/>
    </source>
</evidence>
<accession>A0A916VNB8</accession>
<evidence type="ECO:0000313" key="2">
    <source>
        <dbReference type="EMBL" id="GGA10999.1"/>
    </source>
</evidence>
<dbReference type="AlphaFoldDB" id="A0A916VNB8"/>
<organism evidence="2 3">
    <name type="scientific">Neptunicoccus cionae</name>
    <dbReference type="NCBI Taxonomy" id="2035344"/>
    <lineage>
        <taxon>Bacteria</taxon>
        <taxon>Pseudomonadati</taxon>
        <taxon>Pseudomonadota</taxon>
        <taxon>Alphaproteobacteria</taxon>
        <taxon>Rhodobacterales</taxon>
        <taxon>Paracoccaceae</taxon>
        <taxon>Neptunicoccus</taxon>
    </lineage>
</organism>
<proteinExistence type="predicted"/>
<name>A0A916VNB8_9RHOB</name>
<keyword evidence="3" id="KW-1185">Reference proteome</keyword>
<keyword evidence="1" id="KW-0472">Membrane</keyword>
<reference evidence="2" key="2">
    <citation type="submission" date="2020-09" db="EMBL/GenBank/DDBJ databases">
        <authorList>
            <person name="Sun Q."/>
            <person name="Zhou Y."/>
        </authorList>
    </citation>
    <scope>NUCLEOTIDE SEQUENCE</scope>
    <source>
        <strain evidence="2">CGMCC 1.15880</strain>
    </source>
</reference>
<sequence>MSQTETFRQLSEQKSVALAVPLQEALAQTRASNTQTQARIAEMPALMEQAMHPTLKSLHQVEKTFQIQKKSTDKIRQDMTVLANRQTETHKQLKTLGSLIQNRTKEMQSAQRRLLIGQIAFGILQLGMLGLLIAFWIGAF</sequence>
<dbReference type="EMBL" id="BMKA01000001">
    <property type="protein sequence ID" value="GGA10999.1"/>
    <property type="molecule type" value="Genomic_DNA"/>
</dbReference>
<dbReference type="Proteomes" id="UP000628017">
    <property type="component" value="Unassembled WGS sequence"/>
</dbReference>
<comment type="caution">
    <text evidence="2">The sequence shown here is derived from an EMBL/GenBank/DDBJ whole genome shotgun (WGS) entry which is preliminary data.</text>
</comment>
<reference evidence="2" key="1">
    <citation type="journal article" date="2014" name="Int. J. Syst. Evol. Microbiol.">
        <title>Complete genome sequence of Corynebacterium casei LMG S-19264T (=DSM 44701T), isolated from a smear-ripened cheese.</title>
        <authorList>
            <consortium name="US DOE Joint Genome Institute (JGI-PGF)"/>
            <person name="Walter F."/>
            <person name="Albersmeier A."/>
            <person name="Kalinowski J."/>
            <person name="Ruckert C."/>
        </authorList>
    </citation>
    <scope>NUCLEOTIDE SEQUENCE</scope>
    <source>
        <strain evidence="2">CGMCC 1.15880</strain>
    </source>
</reference>
<gene>
    <name evidence="2" type="ORF">GCM10011498_08930</name>
</gene>
<keyword evidence="1" id="KW-1133">Transmembrane helix</keyword>